<dbReference type="AlphaFoldDB" id="A0A2P5BA27"/>
<dbReference type="SMART" id="SM01019">
    <property type="entry name" value="B3"/>
    <property type="match status" value="2"/>
</dbReference>
<dbReference type="InterPro" id="IPR003340">
    <property type="entry name" value="B3_DNA-bd"/>
</dbReference>
<evidence type="ECO:0000256" key="4">
    <source>
        <dbReference type="ARBA" id="ARBA00023163"/>
    </source>
</evidence>
<protein>
    <submittedName>
        <fullName evidence="8">B3 DNA binding domain containing protein</fullName>
    </submittedName>
</protein>
<dbReference type="GO" id="GO:0005634">
    <property type="term" value="C:nucleus"/>
    <property type="evidence" value="ECO:0007669"/>
    <property type="project" value="UniProtKB-SubCell"/>
</dbReference>
<gene>
    <name evidence="8" type="ORF">PanWU01x14_257530</name>
</gene>
<evidence type="ECO:0000259" key="7">
    <source>
        <dbReference type="PROSITE" id="PS50863"/>
    </source>
</evidence>
<comment type="caution">
    <text evidence="8">The sequence shown here is derived from an EMBL/GenBank/DDBJ whole genome shotgun (WGS) entry which is preliminary data.</text>
</comment>
<feature type="domain" description="TF-B3" evidence="7">
    <location>
        <begin position="32"/>
        <end position="125"/>
    </location>
</feature>
<dbReference type="InterPro" id="IPR015300">
    <property type="entry name" value="DNA-bd_pseudobarrel_sf"/>
</dbReference>
<dbReference type="SUPFAM" id="SSF101936">
    <property type="entry name" value="DNA-binding pseudobarrel domain"/>
    <property type="match status" value="2"/>
</dbReference>
<dbReference type="Pfam" id="PF02362">
    <property type="entry name" value="B3"/>
    <property type="match status" value="2"/>
</dbReference>
<comment type="subcellular location">
    <subcellularLocation>
        <location evidence="1">Nucleus</location>
    </subcellularLocation>
</comment>
<feature type="compositionally biased region" description="Basic and acidic residues" evidence="6">
    <location>
        <begin position="143"/>
        <end position="167"/>
    </location>
</feature>
<dbReference type="STRING" id="3476.A0A2P5BA27"/>
<keyword evidence="4" id="KW-0804">Transcription</keyword>
<feature type="domain" description="TF-B3" evidence="7">
    <location>
        <begin position="491"/>
        <end position="586"/>
    </location>
</feature>
<dbReference type="OrthoDB" id="1179824at2759"/>
<evidence type="ECO:0000256" key="2">
    <source>
        <dbReference type="ARBA" id="ARBA00023015"/>
    </source>
</evidence>
<dbReference type="CDD" id="cd10017">
    <property type="entry name" value="B3_DNA"/>
    <property type="match status" value="2"/>
</dbReference>
<organism evidence="8 9">
    <name type="scientific">Parasponia andersonii</name>
    <name type="common">Sponia andersonii</name>
    <dbReference type="NCBI Taxonomy" id="3476"/>
    <lineage>
        <taxon>Eukaryota</taxon>
        <taxon>Viridiplantae</taxon>
        <taxon>Streptophyta</taxon>
        <taxon>Embryophyta</taxon>
        <taxon>Tracheophyta</taxon>
        <taxon>Spermatophyta</taxon>
        <taxon>Magnoliopsida</taxon>
        <taxon>eudicotyledons</taxon>
        <taxon>Gunneridae</taxon>
        <taxon>Pentapetalae</taxon>
        <taxon>rosids</taxon>
        <taxon>fabids</taxon>
        <taxon>Rosales</taxon>
        <taxon>Cannabaceae</taxon>
        <taxon>Parasponia</taxon>
    </lineage>
</organism>
<sequence>MDSKVKACTACTRMCWMVHREKKNSTDSHSVSSFFKIMIGDDFSRFLFLPPKFAHEVSSLVGQRTILEDSSGEQWEVTPSKVNGSLAFQQGWNSFALDHGLKVGDFVLFFHLTESHFVVKIYDKTSCEKLNYPERINHRKRMWDDKSSTGKDGRFGTVDEHSTDKHGSGTSVKFGVAAENVGCLNEVNDENSTDRHCSGTSVKSAVAAEKGCLKVNDVVELPISGTVPKAEDIEEIHCMMDRDPGVKQGDYGRSNFDLSVFEMWNHTSSKRSTRESLADERSPHQVDSLLRSQNGAALIDKEKVAKGVASGAGPSDSFNCEKKESISHKYSCIAMTSGNPLPSSVVNPKENGENTSNMSNRGMKVCQVAKGNIQVTPFQKHNANNDNCQTVNKSVKGTMAASSISTRFGSKKFQSGKMMKVVKEEPMEIESDPCGQGPIQKLSGESFKVTNGGLPRRVSFGVRKDDRSLSVVKLENVDLVGGSSTDSPNFSPLLATSSESFIELPEYLPFPSTKGRSNVERKVVLLQDPAQRLWPVLYHGKLSLIVITTGWEAFSKANGIQSGDQCLFKIENEFEGIYSVSTLESRKK</sequence>
<dbReference type="PANTHER" id="PTHR31920:SF145">
    <property type="entry name" value="B3 DOMAIN-CONTAINING PROTEIN REM20-LIKE ISOFORM X1"/>
    <property type="match status" value="1"/>
</dbReference>
<keyword evidence="2" id="KW-0805">Transcription regulation</keyword>
<dbReference type="EMBL" id="JXTB01000326">
    <property type="protein sequence ID" value="PON45642.1"/>
    <property type="molecule type" value="Genomic_DNA"/>
</dbReference>
<evidence type="ECO:0000256" key="1">
    <source>
        <dbReference type="ARBA" id="ARBA00004123"/>
    </source>
</evidence>
<dbReference type="InterPro" id="IPR050655">
    <property type="entry name" value="Plant_B3_domain"/>
</dbReference>
<accession>A0A2P5BA27</accession>
<dbReference type="PANTHER" id="PTHR31920">
    <property type="entry name" value="B3 DOMAIN-CONTAINING"/>
    <property type="match status" value="1"/>
</dbReference>
<evidence type="ECO:0000256" key="5">
    <source>
        <dbReference type="ARBA" id="ARBA00023242"/>
    </source>
</evidence>
<proteinExistence type="predicted"/>
<evidence type="ECO:0000256" key="6">
    <source>
        <dbReference type="SAM" id="MobiDB-lite"/>
    </source>
</evidence>
<evidence type="ECO:0000256" key="3">
    <source>
        <dbReference type="ARBA" id="ARBA00023125"/>
    </source>
</evidence>
<name>A0A2P5BA27_PARAD</name>
<keyword evidence="9" id="KW-1185">Reference proteome</keyword>
<dbReference type="GO" id="GO:0003677">
    <property type="term" value="F:DNA binding"/>
    <property type="evidence" value="ECO:0007669"/>
    <property type="project" value="UniProtKB-KW"/>
</dbReference>
<keyword evidence="5" id="KW-0539">Nucleus</keyword>
<evidence type="ECO:0000313" key="8">
    <source>
        <dbReference type="EMBL" id="PON45642.1"/>
    </source>
</evidence>
<dbReference type="PROSITE" id="PS50863">
    <property type="entry name" value="B3"/>
    <property type="match status" value="2"/>
</dbReference>
<dbReference type="Proteomes" id="UP000237105">
    <property type="component" value="Unassembled WGS sequence"/>
</dbReference>
<keyword evidence="3" id="KW-0238">DNA-binding</keyword>
<reference evidence="9" key="1">
    <citation type="submission" date="2016-06" db="EMBL/GenBank/DDBJ databases">
        <title>Parallel loss of symbiosis genes in relatives of nitrogen-fixing non-legume Parasponia.</title>
        <authorList>
            <person name="Van Velzen R."/>
            <person name="Holmer R."/>
            <person name="Bu F."/>
            <person name="Rutten L."/>
            <person name="Van Zeijl A."/>
            <person name="Liu W."/>
            <person name="Santuari L."/>
            <person name="Cao Q."/>
            <person name="Sharma T."/>
            <person name="Shen D."/>
            <person name="Roswanjaya Y."/>
            <person name="Wardhani T."/>
            <person name="Kalhor M.S."/>
            <person name="Jansen J."/>
            <person name="Van den Hoogen J."/>
            <person name="Gungor B."/>
            <person name="Hartog M."/>
            <person name="Hontelez J."/>
            <person name="Verver J."/>
            <person name="Yang W.-C."/>
            <person name="Schijlen E."/>
            <person name="Repin R."/>
            <person name="Schilthuizen M."/>
            <person name="Schranz E."/>
            <person name="Heidstra R."/>
            <person name="Miyata K."/>
            <person name="Fedorova E."/>
            <person name="Kohlen W."/>
            <person name="Bisseling T."/>
            <person name="Smit S."/>
            <person name="Geurts R."/>
        </authorList>
    </citation>
    <scope>NUCLEOTIDE SEQUENCE [LARGE SCALE GENOMIC DNA]</scope>
    <source>
        <strain evidence="9">cv. WU1-14</strain>
    </source>
</reference>
<evidence type="ECO:0000313" key="9">
    <source>
        <dbReference type="Proteomes" id="UP000237105"/>
    </source>
</evidence>
<feature type="region of interest" description="Disordered" evidence="6">
    <location>
        <begin position="143"/>
        <end position="171"/>
    </location>
</feature>
<dbReference type="Gene3D" id="2.40.330.10">
    <property type="entry name" value="DNA-binding pseudobarrel domain"/>
    <property type="match status" value="2"/>
</dbReference>